<feature type="transmembrane region" description="Helical" evidence="1">
    <location>
        <begin position="12"/>
        <end position="39"/>
    </location>
</feature>
<protein>
    <recommendedName>
        <fullName evidence="4">O-antigen ligase domain-containing protein</fullName>
    </recommendedName>
</protein>
<keyword evidence="1" id="KW-0812">Transmembrane</keyword>
<keyword evidence="1" id="KW-0472">Membrane</keyword>
<feature type="transmembrane region" description="Helical" evidence="1">
    <location>
        <begin position="364"/>
        <end position="388"/>
    </location>
</feature>
<feature type="transmembrane region" description="Helical" evidence="1">
    <location>
        <begin position="83"/>
        <end position="100"/>
    </location>
</feature>
<dbReference type="AlphaFoldDB" id="A0A940X897"/>
<organism evidence="2 3">
    <name type="scientific">Flavobacterium geliluteum</name>
    <dbReference type="NCBI Taxonomy" id="2816120"/>
    <lineage>
        <taxon>Bacteria</taxon>
        <taxon>Pseudomonadati</taxon>
        <taxon>Bacteroidota</taxon>
        <taxon>Flavobacteriia</taxon>
        <taxon>Flavobacteriales</taxon>
        <taxon>Flavobacteriaceae</taxon>
        <taxon>Flavobacterium</taxon>
    </lineage>
</organism>
<evidence type="ECO:0000256" key="1">
    <source>
        <dbReference type="SAM" id="Phobius"/>
    </source>
</evidence>
<keyword evidence="3" id="KW-1185">Reference proteome</keyword>
<feature type="transmembrane region" description="Helical" evidence="1">
    <location>
        <begin position="214"/>
        <end position="235"/>
    </location>
</feature>
<keyword evidence="1" id="KW-1133">Transmembrane helix</keyword>
<dbReference type="RefSeq" id="WP_210665311.1">
    <property type="nucleotide sequence ID" value="NZ_JAGFBV010000005.1"/>
</dbReference>
<evidence type="ECO:0000313" key="3">
    <source>
        <dbReference type="Proteomes" id="UP000675047"/>
    </source>
</evidence>
<name>A0A940X897_9FLAO</name>
<dbReference type="Proteomes" id="UP000675047">
    <property type="component" value="Unassembled WGS sequence"/>
</dbReference>
<evidence type="ECO:0000313" key="2">
    <source>
        <dbReference type="EMBL" id="MBP4137267.1"/>
    </source>
</evidence>
<gene>
    <name evidence="2" type="ORF">J3495_04130</name>
</gene>
<reference evidence="2 3" key="1">
    <citation type="submission" date="2021-03" db="EMBL/GenBank/DDBJ databases">
        <title>Flavobacterium Flabelliformis Sp. Nov. And Flavobacterium Geliluteum Sp. Nov., Two Novel Multidrug Resistant Psychrophilic Species Isolated From Antarctica.</title>
        <authorList>
            <person name="Kralova S."/>
            <person name="Busse H.J."/>
            <person name="Bezdicek M."/>
            <person name="Nykrynova M."/>
            <person name="Kroupova E."/>
            <person name="Krsek D."/>
            <person name="Sedlacek I."/>
        </authorList>
    </citation>
    <scope>NUCLEOTIDE SEQUENCE [LARGE SCALE GENOMIC DNA]</scope>
    <source>
        <strain evidence="2 3">P7388</strain>
    </source>
</reference>
<proteinExistence type="predicted"/>
<feature type="transmembrane region" description="Helical" evidence="1">
    <location>
        <begin position="51"/>
        <end position="71"/>
    </location>
</feature>
<evidence type="ECO:0008006" key="4">
    <source>
        <dbReference type="Google" id="ProtNLM"/>
    </source>
</evidence>
<feature type="transmembrane region" description="Helical" evidence="1">
    <location>
        <begin position="176"/>
        <end position="202"/>
    </location>
</feature>
<sequence>MMNFAIYKSFPYQILFLLCIGVSLFANYELTFSIWFLTLLVTIKRKYSVTILRYIAVFLAILLVAIFSTLFSKTTAFLFIRDFTYLVKPILGLLVGYQLCRFSSKLALKVLVYTGLVISLLHLVMLFFTIIEFRTISVNLLRQHGGYFSDYEIYVLIILIFYKNLNVEISHKQRTILILVIGLSSFLYLARTNLIQFIILYVGLKGYLIYSQKSLKVILSVLFFIILGYTAIVYLKPKREGKGIQAFLYKIKIAPEEAFKTRINKEDWKDFNDNYRSFENIIAVKQVSSKGTRAVLFGEGLGSTLNLGRKVWTNDNEYVQYIPIVHNGYMTLFLKSGLLGVLLLLVFLVILYRQKKSNIEAVQAINYLLIGSSVFLIVSNWVFLGLYLKLDNKSIIIGFLIAIREVMIREHNSQKSIANEY</sequence>
<feature type="transmembrane region" description="Helical" evidence="1">
    <location>
        <begin position="151"/>
        <end position="169"/>
    </location>
</feature>
<accession>A0A940X897</accession>
<dbReference type="EMBL" id="JAGFBV010000005">
    <property type="protein sequence ID" value="MBP4137267.1"/>
    <property type="molecule type" value="Genomic_DNA"/>
</dbReference>
<comment type="caution">
    <text evidence="2">The sequence shown here is derived from an EMBL/GenBank/DDBJ whole genome shotgun (WGS) entry which is preliminary data.</text>
</comment>
<feature type="transmembrane region" description="Helical" evidence="1">
    <location>
        <begin position="112"/>
        <end position="131"/>
    </location>
</feature>
<feature type="transmembrane region" description="Helical" evidence="1">
    <location>
        <begin position="332"/>
        <end position="352"/>
    </location>
</feature>